<protein>
    <submittedName>
        <fullName evidence="2">Uncharacterized protein</fullName>
    </submittedName>
</protein>
<accession>W4JVW3</accession>
<dbReference type="GeneID" id="20675675"/>
<organism evidence="2 3">
    <name type="scientific">Heterobasidion irregulare (strain TC 32-1)</name>
    <dbReference type="NCBI Taxonomy" id="747525"/>
    <lineage>
        <taxon>Eukaryota</taxon>
        <taxon>Fungi</taxon>
        <taxon>Dikarya</taxon>
        <taxon>Basidiomycota</taxon>
        <taxon>Agaricomycotina</taxon>
        <taxon>Agaricomycetes</taxon>
        <taxon>Russulales</taxon>
        <taxon>Bondarzewiaceae</taxon>
        <taxon>Heterobasidion</taxon>
        <taxon>Heterobasidion annosum species complex</taxon>
    </lineage>
</organism>
<dbReference type="AlphaFoldDB" id="W4JVW3"/>
<dbReference type="HOGENOM" id="CLU_842141_0_0_1"/>
<feature type="compositionally biased region" description="Basic and acidic residues" evidence="1">
    <location>
        <begin position="164"/>
        <end position="176"/>
    </location>
</feature>
<dbReference type="Proteomes" id="UP000030671">
    <property type="component" value="Unassembled WGS sequence"/>
</dbReference>
<feature type="compositionally biased region" description="Basic and acidic residues" evidence="1">
    <location>
        <begin position="1"/>
        <end position="10"/>
    </location>
</feature>
<gene>
    <name evidence="2" type="ORF">HETIRDRAFT_446209</name>
</gene>
<reference evidence="2 3" key="1">
    <citation type="journal article" date="2012" name="New Phytol.">
        <title>Insight into trade-off between wood decay and parasitism from the genome of a fungal forest pathogen.</title>
        <authorList>
            <person name="Olson A."/>
            <person name="Aerts A."/>
            <person name="Asiegbu F."/>
            <person name="Belbahri L."/>
            <person name="Bouzid O."/>
            <person name="Broberg A."/>
            <person name="Canback B."/>
            <person name="Coutinho P.M."/>
            <person name="Cullen D."/>
            <person name="Dalman K."/>
            <person name="Deflorio G."/>
            <person name="van Diepen L.T."/>
            <person name="Dunand C."/>
            <person name="Duplessis S."/>
            <person name="Durling M."/>
            <person name="Gonthier P."/>
            <person name="Grimwood J."/>
            <person name="Fossdal C.G."/>
            <person name="Hansson D."/>
            <person name="Henrissat B."/>
            <person name="Hietala A."/>
            <person name="Himmelstrand K."/>
            <person name="Hoffmeister D."/>
            <person name="Hogberg N."/>
            <person name="James T.Y."/>
            <person name="Karlsson M."/>
            <person name="Kohler A."/>
            <person name="Kues U."/>
            <person name="Lee Y.H."/>
            <person name="Lin Y.C."/>
            <person name="Lind M."/>
            <person name="Lindquist E."/>
            <person name="Lombard V."/>
            <person name="Lucas S."/>
            <person name="Lunden K."/>
            <person name="Morin E."/>
            <person name="Murat C."/>
            <person name="Park J."/>
            <person name="Raffaello T."/>
            <person name="Rouze P."/>
            <person name="Salamov A."/>
            <person name="Schmutz J."/>
            <person name="Solheim H."/>
            <person name="Stahlberg J."/>
            <person name="Velez H."/>
            <person name="de Vries R.P."/>
            <person name="Wiebenga A."/>
            <person name="Woodward S."/>
            <person name="Yakovlev I."/>
            <person name="Garbelotto M."/>
            <person name="Martin F."/>
            <person name="Grigoriev I.V."/>
            <person name="Stenlid J."/>
        </authorList>
    </citation>
    <scope>NUCLEOTIDE SEQUENCE [LARGE SCALE GENOMIC DNA]</scope>
    <source>
        <strain evidence="2 3">TC 32-1</strain>
    </source>
</reference>
<name>W4JVW3_HETIT</name>
<feature type="region of interest" description="Disordered" evidence="1">
    <location>
        <begin position="1"/>
        <end position="26"/>
    </location>
</feature>
<evidence type="ECO:0000256" key="1">
    <source>
        <dbReference type="SAM" id="MobiDB-lite"/>
    </source>
</evidence>
<evidence type="ECO:0000313" key="3">
    <source>
        <dbReference type="Proteomes" id="UP000030671"/>
    </source>
</evidence>
<evidence type="ECO:0000313" key="2">
    <source>
        <dbReference type="EMBL" id="ETW77011.1"/>
    </source>
</evidence>
<dbReference type="RefSeq" id="XP_009550568.1">
    <property type="nucleotide sequence ID" value="XM_009552273.1"/>
</dbReference>
<proteinExistence type="predicted"/>
<sequence>MVRARREVEHAVGGGAAAAPDTDEGGEVVRGDVHVDEAEQDGEHFAHYLRTIPGVLRSLTVAISLLPDELVDWICTHLPDHVKVTLFALTFHQHWQIGRHHIRSRIKELCNWAGDRLICLGSCTGDLPPGLLTAAEEKELETGYTSADELIDESDDDDDDYDKDGEIHEDGGSREDNAKTTRISLYEVARRRFTEQVNTDFRNDWDLLELRDRNHGHEDKWAVSNIMLFGFGEVLGLRSFWSETEQGSEYDWDYCHGVWAGHWFDIVLEQDHEKAMERKEWTDVSKKVLAEMVKSEGAMTMFYFFIGCEQSGTNFTLTFIVVTMSTGLNP</sequence>
<feature type="compositionally biased region" description="Acidic residues" evidence="1">
    <location>
        <begin position="149"/>
        <end position="163"/>
    </location>
</feature>
<feature type="region of interest" description="Disordered" evidence="1">
    <location>
        <begin position="141"/>
        <end position="176"/>
    </location>
</feature>
<dbReference type="OrthoDB" id="2588098at2759"/>
<dbReference type="KEGG" id="hir:HETIRDRAFT_446209"/>
<dbReference type="InParanoid" id="W4JVW3"/>
<keyword evidence="3" id="KW-1185">Reference proteome</keyword>
<dbReference type="EMBL" id="KI925463">
    <property type="protein sequence ID" value="ETW77011.1"/>
    <property type="molecule type" value="Genomic_DNA"/>
</dbReference>